<feature type="domain" description="Fibronectin type-III" evidence="5">
    <location>
        <begin position="1168"/>
        <end position="1257"/>
    </location>
</feature>
<evidence type="ECO:0000313" key="7">
    <source>
        <dbReference type="EMBL" id="RXM32777.1"/>
    </source>
</evidence>
<dbReference type="Proteomes" id="UP000289886">
    <property type="component" value="Unassembled WGS sequence"/>
</dbReference>
<feature type="region of interest" description="Disordered" evidence="3">
    <location>
        <begin position="2030"/>
        <end position="2051"/>
    </location>
</feature>
<reference evidence="7 8" key="1">
    <citation type="submission" date="2019-01" db="EMBL/GenBank/DDBJ databases">
        <title>Draft Genome and Complete Hox-Cluster Characterization of the Sterlet Sturgeon (Acipenser ruthenus).</title>
        <authorList>
            <person name="Wei Q."/>
        </authorList>
    </citation>
    <scope>NUCLEOTIDE SEQUENCE [LARGE SCALE GENOMIC DNA]</scope>
    <source>
        <strain evidence="7">WHYD16114868_AA</strain>
        <tissue evidence="7">Blood</tissue>
    </source>
</reference>
<feature type="domain" description="Fibronectin type-III" evidence="5">
    <location>
        <begin position="1322"/>
        <end position="1426"/>
    </location>
</feature>
<dbReference type="PROSITE" id="PS50853">
    <property type="entry name" value="FN3"/>
    <property type="match status" value="14"/>
</dbReference>
<dbReference type="Pfam" id="PF00059">
    <property type="entry name" value="Lectin_C"/>
    <property type="match status" value="1"/>
</dbReference>
<dbReference type="InterPro" id="IPR050713">
    <property type="entry name" value="RTP_Phos/Ushers"/>
</dbReference>
<keyword evidence="2" id="KW-0539">Nucleus</keyword>
<dbReference type="FunFam" id="2.60.40.10:FF:000028">
    <property type="entry name" value="Neuronal cell adhesion molecule"/>
    <property type="match status" value="2"/>
</dbReference>
<evidence type="ECO:0000259" key="4">
    <source>
        <dbReference type="PROSITE" id="PS50041"/>
    </source>
</evidence>
<feature type="domain" description="Fibronectin type-III" evidence="5">
    <location>
        <begin position="1570"/>
        <end position="1663"/>
    </location>
</feature>
<feature type="region of interest" description="Disordered" evidence="3">
    <location>
        <begin position="2090"/>
        <end position="2117"/>
    </location>
</feature>
<feature type="domain" description="Fibronectin type-III" evidence="5">
    <location>
        <begin position="1478"/>
        <end position="1568"/>
    </location>
</feature>
<keyword evidence="2" id="KW-0238">DNA-binding</keyword>
<dbReference type="InterPro" id="IPR001304">
    <property type="entry name" value="C-type_lectin-like"/>
</dbReference>
<dbReference type="FunFam" id="2.60.40.10:FF:001217">
    <property type="entry name" value="phosphatidylinositol phosphatase PTPRQ isoform X2"/>
    <property type="match status" value="1"/>
</dbReference>
<dbReference type="PROSITE" id="PS51968">
    <property type="entry name" value="GRH_CP2_DB"/>
    <property type="match status" value="1"/>
</dbReference>
<feature type="domain" description="Fibronectin type-III" evidence="5">
    <location>
        <begin position="1074"/>
        <end position="1163"/>
    </location>
</feature>
<dbReference type="Gene3D" id="3.10.100.10">
    <property type="entry name" value="Mannose-Binding Protein A, subunit A"/>
    <property type="match status" value="1"/>
</dbReference>
<feature type="domain" description="Fibronectin type-III" evidence="5">
    <location>
        <begin position="377"/>
        <end position="467"/>
    </location>
</feature>
<dbReference type="InterPro" id="IPR007604">
    <property type="entry name" value="CP2"/>
</dbReference>
<organism evidence="7 8">
    <name type="scientific">Acipenser ruthenus</name>
    <name type="common">Sterlet sturgeon</name>
    <dbReference type="NCBI Taxonomy" id="7906"/>
    <lineage>
        <taxon>Eukaryota</taxon>
        <taxon>Metazoa</taxon>
        <taxon>Chordata</taxon>
        <taxon>Craniata</taxon>
        <taxon>Vertebrata</taxon>
        <taxon>Euteleostomi</taxon>
        <taxon>Actinopterygii</taxon>
        <taxon>Chondrostei</taxon>
        <taxon>Acipenseriformes</taxon>
        <taxon>Acipenseridae</taxon>
        <taxon>Acipenser</taxon>
    </lineage>
</organism>
<dbReference type="SUPFAM" id="SSF56436">
    <property type="entry name" value="C-type lectin-like"/>
    <property type="match status" value="1"/>
</dbReference>
<dbReference type="FunFam" id="2.60.40.10:FF:000869">
    <property type="entry name" value="Protein tyrosine phosphatase, receptor type Q"/>
    <property type="match status" value="1"/>
</dbReference>
<dbReference type="InterPro" id="IPR016186">
    <property type="entry name" value="C-type_lectin-like/link_sf"/>
</dbReference>
<comment type="subcellular location">
    <subcellularLocation>
        <location evidence="2">Nucleus</location>
    </subcellularLocation>
</comment>
<dbReference type="PRINTS" id="PR00014">
    <property type="entry name" value="FNTYPEIII"/>
</dbReference>
<dbReference type="Pfam" id="PF00041">
    <property type="entry name" value="fn3"/>
    <property type="match status" value="12"/>
</dbReference>
<gene>
    <name evidence="7" type="ORF">EOD39_5956</name>
</gene>
<dbReference type="InterPro" id="IPR016187">
    <property type="entry name" value="CTDL_fold"/>
</dbReference>
<dbReference type="FunFam" id="2.60.40.10:FF:000478">
    <property type="entry name" value="Protein tyrosine phosphatase, receptor type Q"/>
    <property type="match status" value="1"/>
</dbReference>
<evidence type="ECO:0000256" key="3">
    <source>
        <dbReference type="SAM" id="MobiDB-lite"/>
    </source>
</evidence>
<proteinExistence type="predicted"/>
<dbReference type="CDD" id="cd00037">
    <property type="entry name" value="CLECT"/>
    <property type="match status" value="1"/>
</dbReference>
<feature type="non-terminal residue" evidence="7">
    <location>
        <position position="1"/>
    </location>
</feature>
<keyword evidence="8" id="KW-1185">Reference proteome</keyword>
<feature type="domain" description="Fibronectin type-III" evidence="5">
    <location>
        <begin position="1667"/>
        <end position="1753"/>
    </location>
</feature>
<dbReference type="PROSITE" id="PS50041">
    <property type="entry name" value="C_TYPE_LECTIN_2"/>
    <property type="match status" value="1"/>
</dbReference>
<feature type="domain" description="Fibronectin type-III" evidence="5">
    <location>
        <begin position="855"/>
        <end position="973"/>
    </location>
</feature>
<feature type="region of interest" description="Disordered" evidence="3">
    <location>
        <begin position="2315"/>
        <end position="2351"/>
    </location>
</feature>
<feature type="domain" description="Grh/CP2 DB" evidence="6">
    <location>
        <begin position="2134"/>
        <end position="2372"/>
    </location>
</feature>
<dbReference type="InterPro" id="IPR013783">
    <property type="entry name" value="Ig-like_fold"/>
</dbReference>
<accession>A0A444UC58</accession>
<feature type="domain" description="Fibronectin type-III" evidence="5">
    <location>
        <begin position="1757"/>
        <end position="1862"/>
    </location>
</feature>
<comment type="caution">
    <text evidence="7">The sequence shown here is derived from an EMBL/GenBank/DDBJ whole genome shotgun (WGS) entry which is preliminary data.</text>
</comment>
<dbReference type="GO" id="GO:0016020">
    <property type="term" value="C:membrane"/>
    <property type="evidence" value="ECO:0007669"/>
    <property type="project" value="UniProtKB-SubCell"/>
</dbReference>
<dbReference type="Pfam" id="PF04516">
    <property type="entry name" value="CP2"/>
    <property type="match status" value="1"/>
</dbReference>
<sequence length="2516" mass="278714">EQWSAAQKSCELSLQRAHLADIETEEEYLFISSYLKTFNHVIMLWTGLNDKQTEGELLWTDGSAYNLGNVMTSYLPHNETDCYALQMNATGPNYFFTVFFCYIPLPYLCEYELKTITSREIPLYWTAPDKSQGASFDHYLISYVDVQTNTKETLVVENYKTSAVIPSIKPYHPYRISIQTVTAAGSGSCVDASISVITAVSPPNSVSINPEDVGEENVTLQWDPPQEQIDEYYILVRSVTIGGDSKNYSVNNSNSFELSMLTPGMTYEIGVAAVRNGNMSELKTIQQTLRPKRVQIVVPYELNTHSVVLYVQKPHAGIYDGINVTYKEGSQRTPVSVGGDTITIENLTPGTAYDFFVYTTSVNMASAAYQVPAVKTFPSQVERLNHSKSSDTIAVSWTQAQHVFDGYIVSITNGSFHKEKTLSTKEPRTNEFGSLSPGSSYIINVVTTSGQKRSIPAIISVTTYPDPPLDVQFIEQDENSVYVSWKQPRGLVDGYKDWLDYTVTDLVPGSVYNITVQRVSEGVNGVPAFVTVTTVPERPQELQVMNTSSSSFSLRWRTPYGHVDRYQVDLIPDQGFVTVKELGGGELQVAAENSAGSGLFSSSILFKTAENVPGLVTNLTASAYNHTTVKVTWFLPRRPNGLITKFLINVKHARSGQLERKFEINAEEIMKGTLPNCHDDAEFYSGSTPSPSTSSASPLTSAFSSMTASALPAQFSWTKPITLIVEQLKSYTAYVFEVSAFTNEGEGLIASYMVRMPESVPEDPPQSIAMWNISSKSFTISWDPPTVQTGKFNYRIELYGPSGHIFDNSTRDLKFTYSGLTPYTTYTVFVGAETFAGPGPKTNVTLVTPAEAPSAVNGLKALAVDSTSVKLSWKSPLQPNGIITQYRILVFRKPPGILVQNITLTGKKEDLNDSTLVNDAESTSVLVTNLSAEQVSHVIKTLIPFTEYMFSVAASTDVGEGPSTNIIVKTREQVPSSVQGVYYQNITSTSILVSWEPPTNPNGKITHFTVYGMELLTKEAFHKVTNETSIIISGLKKYTEYKLRVAASTGVGESSLSEEDDIFARTMEDEPESAPQNLTVQHVTASTAVISWLPPEKPNGIITYYKVTYAVDTDFHTENSTTTTVTLQNLKPHSVYNISIRAYTKYGHGNQTSSVLKVLTGEDAPGSPPFNLTYESISSTKIEVSWIPPLHANGIILSYTIEYWNASHSLNISSNRTTAILSNLRKYTQYWVTVSANTKFGNGNQTSDILNVTTLEDAALLKNLDSNNEYHAYATTWTRAGDGGMESDILTFRTSEGAPFYLQGHISHINIRSTSIPVLWTPPSNPNEIIHLDTIYYSNSSGVYIQVIAWDLAFLASTLKPNGLITKYQLSVDKNQTYQVFPTEVSVVSVSHNGLRPFTSYGITISTCTSKGPGPSYSIKVTTAEDKVTTNKTDLLIEDLQKYTGYILKVTPATAAGFSENTIATLYIRTDEDTPETPPVITTYKNLTASSIQLFWNPPAQPNGNILLYNLVIHGPTGTNSSSTSHTSLILSGLLPSTTYNVSINAETSKGPGPSATQLLYTDETEPSASPQNLVMVNHTADTVWLRWDPSPEPNGVVQIYSFKIFENNSQTISYKNTSGLFTDAQLTGFKPHSVYLISVSAFTKAGNGNLFSNSVSFSTNQSVPDAVQNLRCIGTSWQSVLIQWDPPTNSNGIITHYIVQFGGDAQELKPTDHVYTVRGLLANTTYTFRVIAATSAGIGQDQTCFAVTLPESVPSAPKDLNITKIQSSSVTLSWTRPDVVPGYLQNYRIVGQLLSMLCNNWNTSGCIENKVVQYVSGTDDSLETSIYSLLKFRRYRFSVAASTNAGYGNSTDWISTNTLPGTFIPGKGAPARRLVPLAPGAAPTLPRCSSSLPLAALVSRTLFRSASSKRLVVVVPNETSFHSRRAYTSEDEAWKSYLENPLTAATKAMMSINGDEDSAAALGLLYDYYKVPKEKRLLPLNKVTEIQDDHEKRSCLGGNDGQNDMAAVDNRVQVLKSLPVNLSLNSEHIESSKREHYSTHPQEGSPAAVGKEEVYTPVFMSPGVHYSRGHSEEQPRVIFEPSPYEVPSIHHSNYLKDDQRSTPDSTYDESFKEEPEKYRTSSLGAEEFLYDPPGAETFQYMLEATKSLKQKQGEGPMTYLNKGQFYAVTLSETGANKCLRHPISKVRSVIMVVFSEDKNRDEQLKYWKYWHSRQHTAKQRVLDIADYKESFNTIGNIEEIAYNAVSFTWDVNEEAKIFITANCLSTDFSSQKGVKGLPLMIQIDTYSYNNRSNKPIHRAYSQIKVFCDKGAERKVRDEERKQNRKKTKGQSSSSQSNSKEANVPALPAQKKGDTTYFKTMTDLDSQPVLFIPDVHFGNLQRTGQVFAFNTEGMEREGSVLVKRMFRPSEEDYSPSPPKQIKEEVNKRVLLYVRKESDEVFDALMLKSPTVKGLMDAVSEKYGFPVEKMIKMYKKSKKGILVNMDDNIIEHYSNEDTFVMHIENIGDAYKITLTEI</sequence>
<dbReference type="PANTHER" id="PTHR46957">
    <property type="entry name" value="CYTOKINE RECEPTOR"/>
    <property type="match status" value="1"/>
</dbReference>
<feature type="domain" description="Fibronectin type-III" evidence="5">
    <location>
        <begin position="105"/>
        <end position="201"/>
    </location>
</feature>
<feature type="compositionally biased region" description="Basic and acidic residues" evidence="3">
    <location>
        <begin position="2030"/>
        <end position="2039"/>
    </location>
</feature>
<dbReference type="Gene3D" id="2.60.40.10">
    <property type="entry name" value="Immunoglobulins"/>
    <property type="match status" value="17"/>
</dbReference>
<protein>
    <submittedName>
        <fullName evidence="7">Phosphatidylinositol phosphatase PTPRQ</fullName>
    </submittedName>
</protein>
<dbReference type="GO" id="GO:0003677">
    <property type="term" value="F:DNA binding"/>
    <property type="evidence" value="ECO:0007669"/>
    <property type="project" value="UniProtKB-KW"/>
</dbReference>
<dbReference type="SMART" id="SM00060">
    <property type="entry name" value="FN3"/>
    <property type="match status" value="17"/>
</dbReference>
<feature type="domain" description="Fibronectin type-III" evidence="5">
    <location>
        <begin position="202"/>
        <end position="291"/>
    </location>
</feature>
<dbReference type="Pfam" id="PF25416">
    <property type="entry name" value="GRHL1_C"/>
    <property type="match status" value="1"/>
</dbReference>
<evidence type="ECO:0000313" key="8">
    <source>
        <dbReference type="Proteomes" id="UP000289886"/>
    </source>
</evidence>
<dbReference type="EMBL" id="SCEB01214847">
    <property type="protein sequence ID" value="RXM32777.1"/>
    <property type="molecule type" value="Genomic_DNA"/>
</dbReference>
<name>A0A444UC58_ACIRT</name>
<dbReference type="PANTHER" id="PTHR46957:SF1">
    <property type="entry name" value="PHOSPHATIDYLINOSITOL PHOSPHATASE PTPRQ"/>
    <property type="match status" value="1"/>
</dbReference>
<dbReference type="InterPro" id="IPR003961">
    <property type="entry name" value="FN3_dom"/>
</dbReference>
<evidence type="ECO:0000259" key="6">
    <source>
        <dbReference type="PROSITE" id="PS51968"/>
    </source>
</evidence>
<dbReference type="SUPFAM" id="SSF49265">
    <property type="entry name" value="Fibronectin type III"/>
    <property type="match status" value="12"/>
</dbReference>
<evidence type="ECO:0000259" key="5">
    <source>
        <dbReference type="PROSITE" id="PS50853"/>
    </source>
</evidence>
<dbReference type="InterPro" id="IPR036116">
    <property type="entry name" value="FN3_sf"/>
</dbReference>
<evidence type="ECO:0000256" key="2">
    <source>
        <dbReference type="PROSITE-ProRule" id="PRU01313"/>
    </source>
</evidence>
<feature type="domain" description="Fibronectin type-III" evidence="5">
    <location>
        <begin position="974"/>
        <end position="1069"/>
    </location>
</feature>
<dbReference type="CDD" id="cd00063">
    <property type="entry name" value="FN3"/>
    <property type="match status" value="14"/>
</dbReference>
<dbReference type="InterPro" id="IPR057520">
    <property type="entry name" value="GRHL1/CP2_C"/>
</dbReference>
<keyword evidence="1" id="KW-0677">Repeat</keyword>
<feature type="domain" description="C-type lectin" evidence="4">
    <location>
        <begin position="1"/>
        <end position="110"/>
    </location>
</feature>
<feature type="domain" description="Fibronectin type-III" evidence="5">
    <location>
        <begin position="764"/>
        <end position="852"/>
    </location>
</feature>
<dbReference type="GO" id="GO:0005634">
    <property type="term" value="C:nucleus"/>
    <property type="evidence" value="ECO:0007669"/>
    <property type="project" value="UniProtKB-SubCell"/>
</dbReference>
<feature type="domain" description="Fibronectin type-III" evidence="5">
    <location>
        <begin position="615"/>
        <end position="710"/>
    </location>
</feature>
<evidence type="ECO:0000256" key="1">
    <source>
        <dbReference type="ARBA" id="ARBA00022737"/>
    </source>
</evidence>